<comment type="caution">
    <text evidence="2">The sequence shown here is derived from an EMBL/GenBank/DDBJ whole genome shotgun (WGS) entry which is preliminary data.</text>
</comment>
<sequence length="130" mass="14384">MVLKTNVTNKSAVRIVLKQGSANIYSKLSTLQPDGHADSVYTISLESNTTYREYWCAVQPGSEGDDRVIFSSDDCAEYKEVKIIELEPPGSKKYGWVGTVPRAKKADDASKAGDHAPPTLWKKFIGLFTR</sequence>
<evidence type="ECO:0000313" key="2">
    <source>
        <dbReference type="EMBL" id="KAG0562730.1"/>
    </source>
</evidence>
<dbReference type="Pfam" id="PF24928">
    <property type="entry name" value="DUF7748"/>
    <property type="match status" value="1"/>
</dbReference>
<gene>
    <name evidence="2" type="ORF">KC19_9G167900</name>
</gene>
<keyword evidence="3" id="KW-1185">Reference proteome</keyword>
<dbReference type="AlphaFoldDB" id="A0A8T0GUP9"/>
<protein>
    <recommendedName>
        <fullName evidence="1">DUF7748 domain-containing protein</fullName>
    </recommendedName>
</protein>
<evidence type="ECO:0000259" key="1">
    <source>
        <dbReference type="Pfam" id="PF24928"/>
    </source>
</evidence>
<accession>A0A8T0GUP9</accession>
<dbReference type="Proteomes" id="UP000822688">
    <property type="component" value="Chromosome 9"/>
</dbReference>
<dbReference type="InterPro" id="IPR056650">
    <property type="entry name" value="DUF7748"/>
</dbReference>
<dbReference type="EMBL" id="CM026430">
    <property type="protein sequence ID" value="KAG0562730.1"/>
    <property type="molecule type" value="Genomic_DNA"/>
</dbReference>
<evidence type="ECO:0000313" key="3">
    <source>
        <dbReference type="Proteomes" id="UP000822688"/>
    </source>
</evidence>
<organism evidence="2 3">
    <name type="scientific">Ceratodon purpureus</name>
    <name type="common">Fire moss</name>
    <name type="synonym">Dicranum purpureum</name>
    <dbReference type="NCBI Taxonomy" id="3225"/>
    <lineage>
        <taxon>Eukaryota</taxon>
        <taxon>Viridiplantae</taxon>
        <taxon>Streptophyta</taxon>
        <taxon>Embryophyta</taxon>
        <taxon>Bryophyta</taxon>
        <taxon>Bryophytina</taxon>
        <taxon>Bryopsida</taxon>
        <taxon>Dicranidae</taxon>
        <taxon>Pseudoditrichales</taxon>
        <taxon>Ditrichaceae</taxon>
        <taxon>Ceratodon</taxon>
    </lineage>
</organism>
<feature type="domain" description="DUF7748" evidence="1">
    <location>
        <begin position="3"/>
        <end position="90"/>
    </location>
</feature>
<reference evidence="2" key="1">
    <citation type="submission" date="2020-06" db="EMBL/GenBank/DDBJ databases">
        <title>WGS assembly of Ceratodon purpureus strain R40.</title>
        <authorList>
            <person name="Carey S.B."/>
            <person name="Jenkins J."/>
            <person name="Shu S."/>
            <person name="Lovell J.T."/>
            <person name="Sreedasyam A."/>
            <person name="Maumus F."/>
            <person name="Tiley G.P."/>
            <person name="Fernandez-Pozo N."/>
            <person name="Barry K."/>
            <person name="Chen C."/>
            <person name="Wang M."/>
            <person name="Lipzen A."/>
            <person name="Daum C."/>
            <person name="Saski C.A."/>
            <person name="Payton A.C."/>
            <person name="Mcbreen J.C."/>
            <person name="Conrad R.E."/>
            <person name="Kollar L.M."/>
            <person name="Olsson S."/>
            <person name="Huttunen S."/>
            <person name="Landis J.B."/>
            <person name="Wickett N.J."/>
            <person name="Johnson M.G."/>
            <person name="Rensing S.A."/>
            <person name="Grimwood J."/>
            <person name="Schmutz J."/>
            <person name="Mcdaniel S.F."/>
        </authorList>
    </citation>
    <scope>NUCLEOTIDE SEQUENCE</scope>
    <source>
        <strain evidence="2">R40</strain>
    </source>
</reference>
<proteinExistence type="predicted"/>
<name>A0A8T0GUP9_CERPU</name>